<sequence>MRHSKTIELSEGRLATVQELRVKDARRLIANLTGVGLPDMLGDKFPEVVGLLGDCVQLPEGEDFDDFSLGDAKTIIDTFTEVNRDFFAMVGLEHLAPTPSNNSTSPVSA</sequence>
<keyword evidence="2" id="KW-1185">Reference proteome</keyword>
<organism evidence="1 2">
    <name type="scientific">Methylomonas rapida</name>
    <dbReference type="NCBI Taxonomy" id="2963939"/>
    <lineage>
        <taxon>Bacteria</taxon>
        <taxon>Pseudomonadati</taxon>
        <taxon>Pseudomonadota</taxon>
        <taxon>Gammaproteobacteria</taxon>
        <taxon>Methylococcales</taxon>
        <taxon>Methylococcaceae</taxon>
        <taxon>Methylomonas</taxon>
    </lineage>
</organism>
<evidence type="ECO:0008006" key="3">
    <source>
        <dbReference type="Google" id="ProtNLM"/>
    </source>
</evidence>
<gene>
    <name evidence="1" type="ORF">NM686_011030</name>
</gene>
<dbReference type="Proteomes" id="UP001162780">
    <property type="component" value="Chromosome"/>
</dbReference>
<reference evidence="1" key="1">
    <citation type="submission" date="2022-11" db="EMBL/GenBank/DDBJ databases">
        <title>Methylomonas rapida sp. nov., Carotenoid-Producing Obligate Methanotrophs with High Growth Characteristics and Biotechnological Potential.</title>
        <authorList>
            <person name="Tikhonova E.N."/>
            <person name="Suleimanov R.Z."/>
            <person name="Miroshnikov K."/>
            <person name="Oshkin I.Y."/>
            <person name="Belova S.E."/>
            <person name="Danilova O.V."/>
            <person name="Ashikhmin A."/>
            <person name="Konopkin A."/>
            <person name="But S.Y."/>
            <person name="Khmelenina V.N."/>
            <person name="Kuznetsov N."/>
            <person name="Pimenov N.V."/>
            <person name="Dedysh S.N."/>
        </authorList>
    </citation>
    <scope>NUCLEOTIDE SEQUENCE</scope>
    <source>
        <strain evidence="1">MP1</strain>
    </source>
</reference>
<evidence type="ECO:0000313" key="2">
    <source>
        <dbReference type="Proteomes" id="UP001162780"/>
    </source>
</evidence>
<proteinExistence type="predicted"/>
<name>A0ABY7GES8_9GAMM</name>
<dbReference type="EMBL" id="CP113517">
    <property type="protein sequence ID" value="WAR42936.1"/>
    <property type="molecule type" value="Genomic_DNA"/>
</dbReference>
<accession>A0ABY7GES8</accession>
<evidence type="ECO:0000313" key="1">
    <source>
        <dbReference type="EMBL" id="WAR42936.1"/>
    </source>
</evidence>
<dbReference type="RefSeq" id="WP_255187919.1">
    <property type="nucleotide sequence ID" value="NZ_CP113517.1"/>
</dbReference>
<protein>
    <recommendedName>
        <fullName evidence="3">Tail assembly chaperone E/41/14-like protein</fullName>
    </recommendedName>
</protein>